<dbReference type="AlphaFoldDB" id="A0A170U813"/>
<proteinExistence type="predicted"/>
<evidence type="ECO:0000313" key="1">
    <source>
        <dbReference type="EMBL" id="JAR95670.1"/>
    </source>
</evidence>
<organism evidence="1">
    <name type="scientific">Triatoma infestans</name>
    <name type="common">Assassin bug</name>
    <dbReference type="NCBI Taxonomy" id="30076"/>
    <lineage>
        <taxon>Eukaryota</taxon>
        <taxon>Metazoa</taxon>
        <taxon>Ecdysozoa</taxon>
        <taxon>Arthropoda</taxon>
        <taxon>Hexapoda</taxon>
        <taxon>Insecta</taxon>
        <taxon>Pterygota</taxon>
        <taxon>Neoptera</taxon>
        <taxon>Paraneoptera</taxon>
        <taxon>Hemiptera</taxon>
        <taxon>Heteroptera</taxon>
        <taxon>Panheteroptera</taxon>
        <taxon>Cimicomorpha</taxon>
        <taxon>Reduviidae</taxon>
        <taxon>Triatominae</taxon>
        <taxon>Triatoma</taxon>
    </lineage>
</organism>
<reference evidence="1" key="1">
    <citation type="submission" date="2016-04" db="EMBL/GenBank/DDBJ databases">
        <authorList>
            <person name="Calderon-Fernandez G.M.Sr."/>
        </authorList>
    </citation>
    <scope>NUCLEOTIDE SEQUENCE</scope>
    <source>
        <strain evidence="1">Int1</strain>
        <tissue evidence="1">Integument</tissue>
    </source>
</reference>
<reference evidence="1" key="2">
    <citation type="journal article" date="2017" name="J. Med. Entomol.">
        <title>Transcriptome Analysis of the Triatoma infestans (Hemiptera: Reduviidae) Integument.</title>
        <authorList>
            <person name="Calderon-Fernandez G.M."/>
            <person name="Moriconi D.E."/>
            <person name="Dulbecco A.B."/>
            <person name="Juarez M.P."/>
        </authorList>
    </citation>
    <scope>NUCLEOTIDE SEQUENCE</scope>
    <source>
        <strain evidence="1">Int1</strain>
        <tissue evidence="1">Integument</tissue>
    </source>
</reference>
<name>A0A170U813_TRIIF</name>
<protein>
    <submittedName>
        <fullName evidence="1">Uncharacterized protein</fullName>
    </submittedName>
</protein>
<accession>A0A170U813</accession>
<sequence length="75" mass="9119">MLLLALQCTRRNRRYWVHLITEKREELGEYHSLCREQESHEDRFFCIFPYVKTIHASAFLTIFLYNLCEVSYKTG</sequence>
<dbReference type="EMBL" id="GEMB01007778">
    <property type="protein sequence ID" value="JAR95670.1"/>
    <property type="molecule type" value="Transcribed_RNA"/>
</dbReference>
<feature type="non-terminal residue" evidence="1">
    <location>
        <position position="75"/>
    </location>
</feature>